<evidence type="ECO:0000313" key="2">
    <source>
        <dbReference type="Proteomes" id="UP001497516"/>
    </source>
</evidence>
<organism evidence="1 2">
    <name type="scientific">Linum trigynum</name>
    <dbReference type="NCBI Taxonomy" id="586398"/>
    <lineage>
        <taxon>Eukaryota</taxon>
        <taxon>Viridiplantae</taxon>
        <taxon>Streptophyta</taxon>
        <taxon>Embryophyta</taxon>
        <taxon>Tracheophyta</taxon>
        <taxon>Spermatophyta</taxon>
        <taxon>Magnoliopsida</taxon>
        <taxon>eudicotyledons</taxon>
        <taxon>Gunneridae</taxon>
        <taxon>Pentapetalae</taxon>
        <taxon>rosids</taxon>
        <taxon>fabids</taxon>
        <taxon>Malpighiales</taxon>
        <taxon>Linaceae</taxon>
        <taxon>Linum</taxon>
    </lineage>
</organism>
<dbReference type="EMBL" id="OZ034822">
    <property type="protein sequence ID" value="CAL1415025.1"/>
    <property type="molecule type" value="Genomic_DNA"/>
</dbReference>
<sequence length="99" mass="11304">MVSERNSFPVRVLSFRIQPLHRQSQDRRPSISHATFTVATAGVSRHLQHHPGVPRLVTIVVERRADVHSGPRLQICIVAASAPFVVRRRSPSRRRERDL</sequence>
<accession>A0AAV2H0B5</accession>
<gene>
    <name evidence="1" type="ORF">LTRI10_LOCUS54153</name>
</gene>
<protein>
    <submittedName>
        <fullName evidence="1">Uncharacterized protein</fullName>
    </submittedName>
</protein>
<dbReference type="AlphaFoldDB" id="A0AAV2H0B5"/>
<reference evidence="1 2" key="1">
    <citation type="submission" date="2024-04" db="EMBL/GenBank/DDBJ databases">
        <authorList>
            <person name="Fracassetti M."/>
        </authorList>
    </citation>
    <scope>NUCLEOTIDE SEQUENCE [LARGE SCALE GENOMIC DNA]</scope>
</reference>
<keyword evidence="2" id="KW-1185">Reference proteome</keyword>
<proteinExistence type="predicted"/>
<dbReference type="Proteomes" id="UP001497516">
    <property type="component" value="Chromosome 9"/>
</dbReference>
<name>A0AAV2H0B5_9ROSI</name>
<evidence type="ECO:0000313" key="1">
    <source>
        <dbReference type="EMBL" id="CAL1415025.1"/>
    </source>
</evidence>